<gene>
    <name evidence="11" type="ORF">DM02DRAFT_436141</name>
</gene>
<feature type="region of interest" description="Disordered" evidence="9">
    <location>
        <begin position="457"/>
        <end position="524"/>
    </location>
</feature>
<keyword evidence="8" id="KW-0539">Nucleus</keyword>
<dbReference type="InterPro" id="IPR001138">
    <property type="entry name" value="Zn2Cys6_DnaBD"/>
</dbReference>
<evidence type="ECO:0000256" key="9">
    <source>
        <dbReference type="SAM" id="MobiDB-lite"/>
    </source>
</evidence>
<accession>A0A2V1CXR7</accession>
<dbReference type="InterPro" id="IPR036864">
    <property type="entry name" value="Zn2-C6_fun-type_DNA-bd_sf"/>
</dbReference>
<dbReference type="Gene3D" id="4.10.240.10">
    <property type="entry name" value="Zn(2)-C6 fungal-type DNA-binding domain"/>
    <property type="match status" value="1"/>
</dbReference>
<dbReference type="Pfam" id="PF12464">
    <property type="entry name" value="Mac"/>
    <property type="match status" value="1"/>
</dbReference>
<feature type="domain" description="Zn(2)-C6 fungal-type" evidence="10">
    <location>
        <begin position="264"/>
        <end position="292"/>
    </location>
</feature>
<dbReference type="EMBL" id="KZ806249">
    <property type="protein sequence ID" value="PVH90522.1"/>
    <property type="molecule type" value="Genomic_DNA"/>
</dbReference>
<protein>
    <recommendedName>
        <fullName evidence="10">Zn(2)-C6 fungal-type domain-containing protein</fullName>
    </recommendedName>
</protein>
<evidence type="ECO:0000256" key="4">
    <source>
        <dbReference type="ARBA" id="ARBA00022833"/>
    </source>
</evidence>
<keyword evidence="3" id="KW-0479">Metal-binding</keyword>
<dbReference type="Pfam" id="PF00172">
    <property type="entry name" value="Zn_clus"/>
    <property type="match status" value="1"/>
</dbReference>
<evidence type="ECO:0000256" key="8">
    <source>
        <dbReference type="ARBA" id="ARBA00023242"/>
    </source>
</evidence>
<proteinExistence type="inferred from homology"/>
<dbReference type="GO" id="GO:0016407">
    <property type="term" value="F:acetyltransferase activity"/>
    <property type="evidence" value="ECO:0007669"/>
    <property type="project" value="InterPro"/>
</dbReference>
<feature type="region of interest" description="Disordered" evidence="9">
    <location>
        <begin position="170"/>
        <end position="223"/>
    </location>
</feature>
<dbReference type="InterPro" id="IPR024688">
    <property type="entry name" value="Mac_dom"/>
</dbReference>
<dbReference type="STRING" id="97972.A0A2V1CXR7"/>
<evidence type="ECO:0000256" key="3">
    <source>
        <dbReference type="ARBA" id="ARBA00022723"/>
    </source>
</evidence>
<dbReference type="PROSITE" id="PS50048">
    <property type="entry name" value="ZN2_CY6_FUNGAL_2"/>
    <property type="match status" value="1"/>
</dbReference>
<keyword evidence="7" id="KW-0804">Transcription</keyword>
<evidence type="ECO:0000256" key="1">
    <source>
        <dbReference type="ARBA" id="ARBA00007274"/>
    </source>
</evidence>
<dbReference type="GO" id="GO:0008270">
    <property type="term" value="F:zinc ion binding"/>
    <property type="evidence" value="ECO:0007669"/>
    <property type="project" value="InterPro"/>
</dbReference>
<feature type="region of interest" description="Disordered" evidence="9">
    <location>
        <begin position="54"/>
        <end position="154"/>
    </location>
</feature>
<reference evidence="11 12" key="1">
    <citation type="journal article" date="2018" name="Sci. Rep.">
        <title>Comparative genomics provides insights into the lifestyle and reveals functional heterogeneity of dark septate endophytic fungi.</title>
        <authorList>
            <person name="Knapp D.G."/>
            <person name="Nemeth J.B."/>
            <person name="Barry K."/>
            <person name="Hainaut M."/>
            <person name="Henrissat B."/>
            <person name="Johnson J."/>
            <person name="Kuo A."/>
            <person name="Lim J.H.P."/>
            <person name="Lipzen A."/>
            <person name="Nolan M."/>
            <person name="Ohm R.A."/>
            <person name="Tamas L."/>
            <person name="Grigoriev I.V."/>
            <person name="Spatafora J.W."/>
            <person name="Nagy L.G."/>
            <person name="Kovacs G.M."/>
        </authorList>
    </citation>
    <scope>NUCLEOTIDE SEQUENCE [LARGE SCALE GENOMIC DNA]</scope>
    <source>
        <strain evidence="11 12">DSE2036</strain>
    </source>
</reference>
<evidence type="ECO:0000259" key="10">
    <source>
        <dbReference type="PROSITE" id="PS50048"/>
    </source>
</evidence>
<dbReference type="GO" id="GO:0003677">
    <property type="term" value="F:DNA binding"/>
    <property type="evidence" value="ECO:0007669"/>
    <property type="project" value="UniProtKB-KW"/>
</dbReference>
<organism evidence="11 12">
    <name type="scientific">Periconia macrospinosa</name>
    <dbReference type="NCBI Taxonomy" id="97972"/>
    <lineage>
        <taxon>Eukaryota</taxon>
        <taxon>Fungi</taxon>
        <taxon>Dikarya</taxon>
        <taxon>Ascomycota</taxon>
        <taxon>Pezizomycotina</taxon>
        <taxon>Dothideomycetes</taxon>
        <taxon>Pleosporomycetidae</taxon>
        <taxon>Pleosporales</taxon>
        <taxon>Massarineae</taxon>
        <taxon>Periconiaceae</taxon>
        <taxon>Periconia</taxon>
    </lineage>
</organism>
<dbReference type="SMART" id="SM00066">
    <property type="entry name" value="GAL4"/>
    <property type="match status" value="1"/>
</dbReference>
<dbReference type="SUPFAM" id="SSF57701">
    <property type="entry name" value="Zn2/Cys6 DNA-binding domain"/>
    <property type="match status" value="1"/>
</dbReference>
<comment type="similarity">
    <text evidence="1">Belongs to the transferase hexapeptide repeat family.</text>
</comment>
<feature type="compositionally biased region" description="Low complexity" evidence="9">
    <location>
        <begin position="474"/>
        <end position="488"/>
    </location>
</feature>
<dbReference type="OrthoDB" id="25818at2759"/>
<evidence type="ECO:0000256" key="5">
    <source>
        <dbReference type="ARBA" id="ARBA00023015"/>
    </source>
</evidence>
<keyword evidence="6" id="KW-0238">DNA-binding</keyword>
<dbReference type="AlphaFoldDB" id="A0A2V1CXR7"/>
<feature type="compositionally biased region" description="Low complexity" evidence="9">
    <location>
        <begin position="384"/>
        <end position="407"/>
    </location>
</feature>
<feature type="region of interest" description="Disordered" evidence="9">
    <location>
        <begin position="303"/>
        <end position="437"/>
    </location>
</feature>
<keyword evidence="2" id="KW-0808">Transferase</keyword>
<dbReference type="CDD" id="cd00067">
    <property type="entry name" value="GAL4"/>
    <property type="match status" value="1"/>
</dbReference>
<name>A0A2V1CXR7_9PLEO</name>
<keyword evidence="12" id="KW-1185">Reference proteome</keyword>
<evidence type="ECO:0000313" key="12">
    <source>
        <dbReference type="Proteomes" id="UP000244855"/>
    </source>
</evidence>
<evidence type="ECO:0000313" key="11">
    <source>
        <dbReference type="EMBL" id="PVH90522.1"/>
    </source>
</evidence>
<dbReference type="PROSITE" id="PS00463">
    <property type="entry name" value="ZN2_CY6_FUNGAL_1"/>
    <property type="match status" value="1"/>
</dbReference>
<evidence type="ECO:0000256" key="6">
    <source>
        <dbReference type="ARBA" id="ARBA00023125"/>
    </source>
</evidence>
<evidence type="ECO:0000256" key="2">
    <source>
        <dbReference type="ARBA" id="ARBA00022679"/>
    </source>
</evidence>
<dbReference type="PANTHER" id="PTHR36206">
    <property type="entry name" value="ASPERCRYPTIN BIOSYNTHESIS CLUSTER-SPECIFIC TRANSCRIPTION REGULATOR ATNN-RELATED"/>
    <property type="match status" value="1"/>
</dbReference>
<feature type="compositionally biased region" description="Basic and acidic residues" evidence="9">
    <location>
        <begin position="196"/>
        <end position="207"/>
    </location>
</feature>
<keyword evidence="5" id="KW-0805">Transcription regulation</keyword>
<feature type="compositionally biased region" description="Low complexity" evidence="9">
    <location>
        <begin position="100"/>
        <end position="111"/>
    </location>
</feature>
<dbReference type="PANTHER" id="PTHR36206:SF12">
    <property type="entry name" value="ASPERCRYPTIN BIOSYNTHESIS CLUSTER-SPECIFIC TRANSCRIPTION REGULATOR ATNN-RELATED"/>
    <property type="match status" value="1"/>
</dbReference>
<sequence length="549" mass="61139">MPAAVHAPLIHRTGFMFKEKFGEPLVPAFTAVNGRTSPLSPRKLSGINSMAADSLQILTRSSPPEQPQQEPRASLSAREEWNPVPPANPMPLAGENVRHSVSPTVSPTSPTATNIRRKRSSSPEGSPPNLSPEKPTATRSRLDSYPPLRHDVSPPTVSSVYHLVNEHLHSRTLPPPMEPSDSERNWSSSHNAPHSRILDAQRHDSQREPAPTMYPTPHHESHVAPRIDDLNAPERSVTTEMTRAGVQVDPKKRKRQFVNRTKTGCGTCRRRKKKCDEAKPECNNCQRGGFICEGYANKIPWPKNGAQKPHPPLQARDRFPPEPAQLYHNHGATREAYGDHNSQPAVDGGRGRPIVVEEHSSQPPRNRWGADWSDPPRTSYTSEQQSQQQQQQQQHQPPLPQQSQPPSASNYGRPRSSDQHHSPPSQTLPPPRQHQPRIYHHTPQAMSQVVNHSPAVTAETSLHHPPQSLPPQPHYSHPPSIAPLTTAPIGPPPPNHHAPSASRSFRSEKEKMLSGEPFQPFSTQLITEREKCKSAVYRFNNADNPQKDI</sequence>
<dbReference type="Proteomes" id="UP000244855">
    <property type="component" value="Unassembled WGS sequence"/>
</dbReference>
<dbReference type="GO" id="GO:0000981">
    <property type="term" value="F:DNA-binding transcription factor activity, RNA polymerase II-specific"/>
    <property type="evidence" value="ECO:0007669"/>
    <property type="project" value="InterPro"/>
</dbReference>
<keyword evidence="4" id="KW-0862">Zinc</keyword>
<evidence type="ECO:0000256" key="7">
    <source>
        <dbReference type="ARBA" id="ARBA00023163"/>
    </source>
</evidence>
<feature type="non-terminal residue" evidence="11">
    <location>
        <position position="549"/>
    </location>
</feature>
<dbReference type="InterPro" id="IPR052360">
    <property type="entry name" value="Transcr_Regulatory_Proteins"/>
</dbReference>